<dbReference type="Gene3D" id="3.90.180.10">
    <property type="entry name" value="Medium-chain alcohol dehydrogenases, catalytic domain"/>
    <property type="match status" value="1"/>
</dbReference>
<accession>A0A9W9CZD1</accession>
<keyword evidence="6" id="KW-0520">NAD</keyword>
<evidence type="ECO:0000256" key="5">
    <source>
        <dbReference type="ARBA" id="ARBA00023002"/>
    </source>
</evidence>
<dbReference type="AlphaFoldDB" id="A0A9W9CZD1"/>
<evidence type="ECO:0000256" key="4">
    <source>
        <dbReference type="ARBA" id="ARBA00022833"/>
    </source>
</evidence>
<dbReference type="GO" id="GO:0046872">
    <property type="term" value="F:metal ion binding"/>
    <property type="evidence" value="ECO:0007669"/>
    <property type="project" value="UniProtKB-KW"/>
</dbReference>
<reference evidence="8" key="1">
    <citation type="submission" date="2022-10" db="EMBL/GenBank/DDBJ databases">
        <title>Tapping the CABI collections for fungal endophytes: first genome assemblies for Collariella, Neodidymelliopsis, Ascochyta clinopodiicola, Didymella pomorum, Didymosphaeria variabile, Neocosmospora piperis and Neocucurbitaria cava.</title>
        <authorList>
            <person name="Hill R."/>
        </authorList>
    </citation>
    <scope>NUCLEOTIDE SEQUENCE</scope>
    <source>
        <strain evidence="8">IMI 355082</strain>
    </source>
</reference>
<proteinExistence type="inferred from homology"/>
<keyword evidence="3" id="KW-0479">Metal-binding</keyword>
<evidence type="ECO:0000256" key="3">
    <source>
        <dbReference type="ARBA" id="ARBA00022723"/>
    </source>
</evidence>
<evidence type="ECO:0000256" key="1">
    <source>
        <dbReference type="ARBA" id="ARBA00001947"/>
    </source>
</evidence>
<dbReference type="InterPro" id="IPR020843">
    <property type="entry name" value="ER"/>
</dbReference>
<dbReference type="InterPro" id="IPR011032">
    <property type="entry name" value="GroES-like_sf"/>
</dbReference>
<sequence length="374" mass="39756">MATTAIPAQMRAQQLHSYNTPYQLTTTEPVPTPSHPDDLLIRVEAASYCHTDAVLAAGQMPGLPMAFPHVGCHEFAGTVVAHSATGASKVAKSIASGTLVAVNGRAYLPCGECGECLKTVGNEQDNDQPGYSVYCPLAQNNGISKAGGFRDYAIVDARQVALVPPNLRAVDAAPLMCAGVTIYGALKRCAPQLRPGGTVGIIGCGGGLGHLGVQFALRMGYRVIGVDAKDEALNLAEEVGEGGDRVRIVDARKKNVEQLLEEEKTPVDAVIILPESQQAFDYGMRMVRNHGKCVVVSFPEAGFHVSARDLVFKDVTIVGSLVGSNKTLKETLEFAAEHNVRAKIRTFPLTQLNELVEAYHRGDGGKLVVDALLN</sequence>
<dbReference type="OrthoDB" id="256333at2759"/>
<evidence type="ECO:0000313" key="9">
    <source>
        <dbReference type="Proteomes" id="UP001140453"/>
    </source>
</evidence>
<organism evidence="8 9">
    <name type="scientific">Gnomoniopsis smithogilvyi</name>
    <dbReference type="NCBI Taxonomy" id="1191159"/>
    <lineage>
        <taxon>Eukaryota</taxon>
        <taxon>Fungi</taxon>
        <taxon>Dikarya</taxon>
        <taxon>Ascomycota</taxon>
        <taxon>Pezizomycotina</taxon>
        <taxon>Sordariomycetes</taxon>
        <taxon>Sordariomycetidae</taxon>
        <taxon>Diaporthales</taxon>
        <taxon>Gnomoniaceae</taxon>
        <taxon>Gnomoniopsis</taxon>
    </lineage>
</organism>
<keyword evidence="9" id="KW-1185">Reference proteome</keyword>
<feature type="domain" description="Enoyl reductase (ER)" evidence="7">
    <location>
        <begin position="19"/>
        <end position="369"/>
    </location>
</feature>
<keyword evidence="5" id="KW-0560">Oxidoreductase</keyword>
<dbReference type="SMART" id="SM00829">
    <property type="entry name" value="PKS_ER"/>
    <property type="match status" value="1"/>
</dbReference>
<keyword evidence="4" id="KW-0862">Zinc</keyword>
<name>A0A9W9CZD1_9PEZI</name>
<protein>
    <recommendedName>
        <fullName evidence="7">Enoyl reductase (ER) domain-containing protein</fullName>
    </recommendedName>
</protein>
<dbReference type="GO" id="GO:0005737">
    <property type="term" value="C:cytoplasm"/>
    <property type="evidence" value="ECO:0007669"/>
    <property type="project" value="TreeGrafter"/>
</dbReference>
<dbReference type="InterPro" id="IPR036291">
    <property type="entry name" value="NAD(P)-bd_dom_sf"/>
</dbReference>
<dbReference type="FunFam" id="3.40.50.720:FF:000039">
    <property type="entry name" value="Alcohol dehydrogenase AdhP"/>
    <property type="match status" value="1"/>
</dbReference>
<comment type="caution">
    <text evidence="8">The sequence shown here is derived from an EMBL/GenBank/DDBJ whole genome shotgun (WGS) entry which is preliminary data.</text>
</comment>
<comment type="cofactor">
    <cofactor evidence="1">
        <name>Zn(2+)</name>
        <dbReference type="ChEBI" id="CHEBI:29105"/>
    </cofactor>
</comment>
<dbReference type="Gene3D" id="3.40.50.720">
    <property type="entry name" value="NAD(P)-binding Rossmann-like Domain"/>
    <property type="match status" value="1"/>
</dbReference>
<dbReference type="GO" id="GO:0004022">
    <property type="term" value="F:alcohol dehydrogenase (NAD+) activity"/>
    <property type="evidence" value="ECO:0007669"/>
    <property type="project" value="TreeGrafter"/>
</dbReference>
<dbReference type="Proteomes" id="UP001140453">
    <property type="component" value="Unassembled WGS sequence"/>
</dbReference>
<dbReference type="Pfam" id="PF08240">
    <property type="entry name" value="ADH_N"/>
    <property type="match status" value="1"/>
</dbReference>
<dbReference type="InterPro" id="IPR013154">
    <property type="entry name" value="ADH-like_N"/>
</dbReference>
<dbReference type="PANTHER" id="PTHR42940">
    <property type="entry name" value="ALCOHOL DEHYDROGENASE 1-RELATED"/>
    <property type="match status" value="1"/>
</dbReference>
<dbReference type="SUPFAM" id="SSF50129">
    <property type="entry name" value="GroES-like"/>
    <property type="match status" value="1"/>
</dbReference>
<dbReference type="EMBL" id="JAPEVB010000002">
    <property type="protein sequence ID" value="KAJ4393434.1"/>
    <property type="molecule type" value="Genomic_DNA"/>
</dbReference>
<dbReference type="InterPro" id="IPR013149">
    <property type="entry name" value="ADH-like_C"/>
</dbReference>
<evidence type="ECO:0000313" key="8">
    <source>
        <dbReference type="EMBL" id="KAJ4393434.1"/>
    </source>
</evidence>
<evidence type="ECO:0000256" key="6">
    <source>
        <dbReference type="ARBA" id="ARBA00023027"/>
    </source>
</evidence>
<dbReference type="Pfam" id="PF00107">
    <property type="entry name" value="ADH_zinc_N"/>
    <property type="match status" value="1"/>
</dbReference>
<evidence type="ECO:0000259" key="7">
    <source>
        <dbReference type="SMART" id="SM00829"/>
    </source>
</evidence>
<gene>
    <name evidence="8" type="ORF">N0V93_002644</name>
</gene>
<dbReference type="PANTHER" id="PTHR42940:SF8">
    <property type="entry name" value="VACUOLAR PROTEIN SORTING-ASSOCIATED PROTEIN 11"/>
    <property type="match status" value="1"/>
</dbReference>
<comment type="similarity">
    <text evidence="2">Belongs to the zinc-containing alcohol dehydrogenase family.</text>
</comment>
<dbReference type="SUPFAM" id="SSF51735">
    <property type="entry name" value="NAD(P)-binding Rossmann-fold domains"/>
    <property type="match status" value="1"/>
</dbReference>
<evidence type="ECO:0000256" key="2">
    <source>
        <dbReference type="ARBA" id="ARBA00008072"/>
    </source>
</evidence>